<evidence type="ECO:0000313" key="1">
    <source>
        <dbReference type="EMBL" id="CRK75051.1"/>
    </source>
</evidence>
<dbReference type="AlphaFoldDB" id="A0A0U1NK02"/>
<protein>
    <submittedName>
        <fullName evidence="1">L-asparaginase II</fullName>
    </submittedName>
</protein>
<accession>A0A0U1NK02</accession>
<name>A0A0U1NK02_9RHOB</name>
<dbReference type="STRING" id="282199.GCA_001049735_01091"/>
<dbReference type="InterPro" id="IPR010349">
    <property type="entry name" value="Asparaginase_II"/>
</dbReference>
<reference evidence="1 2" key="1">
    <citation type="submission" date="2015-04" db="EMBL/GenBank/DDBJ databases">
        <authorList>
            <person name="Syromyatnikov M.Y."/>
            <person name="Popov V.N."/>
        </authorList>
    </citation>
    <scope>NUCLEOTIDE SEQUENCE [LARGE SCALE GENOMIC DNA]</scope>
    <source>
        <strain evidence="1 2">CECT 5292</strain>
    </source>
</reference>
<sequence>MAPHPMIALWRNDLLESLHTGHAVVCDEKGDIVQAWGDPDAVIFPRSSCKMIQALPLLESGAADHLTTEQRALLCASHNGAAIHVERVQAWLSEMDLGDEDLRCGQQHPADKPEAARLIKTDASPCQVHNNCSGKHAGFLLLNKHLRGDADYELLDHPVQQACKGAFEEVTEVASPTFGIDGCSAPNFATTMHGLARGMATFASATEGNSRGRAIVSLREAMALHPELIAGKGRACTELMRAMGGKVMIKTGAEGVFIAIIPEAKMGIAVKATCGTTRAAEAMIATLLIHLGHLDPAHPAALRRIGGDITNWRGTKTGELRTVDGFPI</sequence>
<proteinExistence type="predicted"/>
<dbReference type="EMBL" id="CVQV01000005">
    <property type="protein sequence ID" value="CRK75051.1"/>
    <property type="molecule type" value="Genomic_DNA"/>
</dbReference>
<dbReference type="Pfam" id="PF06089">
    <property type="entry name" value="Asparaginase_II"/>
    <property type="match status" value="1"/>
</dbReference>
<organism evidence="1 2">
    <name type="scientific">Nereida ignava</name>
    <dbReference type="NCBI Taxonomy" id="282199"/>
    <lineage>
        <taxon>Bacteria</taxon>
        <taxon>Pseudomonadati</taxon>
        <taxon>Pseudomonadota</taxon>
        <taxon>Alphaproteobacteria</taxon>
        <taxon>Rhodobacterales</taxon>
        <taxon>Roseobacteraceae</taxon>
        <taxon>Nereida</taxon>
    </lineage>
</organism>
<evidence type="ECO:0000313" key="2">
    <source>
        <dbReference type="Proteomes" id="UP000048949"/>
    </source>
</evidence>
<dbReference type="Proteomes" id="UP000048949">
    <property type="component" value="Unassembled WGS sequence"/>
</dbReference>
<gene>
    <name evidence="1" type="ORF">NIG5292_01092</name>
</gene>
<dbReference type="PANTHER" id="PTHR42110">
    <property type="entry name" value="L-ASPARAGINASE, PUTATIVE (AFU_ORTHOLOGUE AFUA_3G11890)-RELATED"/>
    <property type="match status" value="1"/>
</dbReference>
<dbReference type="PANTHER" id="PTHR42110:SF1">
    <property type="entry name" value="L-ASPARAGINASE, PUTATIVE (AFU_ORTHOLOGUE AFUA_3G11890)-RELATED"/>
    <property type="match status" value="1"/>
</dbReference>
<keyword evidence="2" id="KW-1185">Reference proteome</keyword>